<evidence type="ECO:0000256" key="2">
    <source>
        <dbReference type="ARBA" id="ARBA00022759"/>
    </source>
</evidence>
<evidence type="ECO:0000256" key="1">
    <source>
        <dbReference type="ARBA" id="ARBA00022722"/>
    </source>
</evidence>
<evidence type="ECO:0000256" key="6">
    <source>
        <dbReference type="ARBA" id="ARBA00029466"/>
    </source>
</evidence>
<dbReference type="RefSeq" id="WP_150414260.1">
    <property type="nucleotide sequence ID" value="NZ_VYQF01000001.1"/>
</dbReference>
<dbReference type="Pfam" id="PF03852">
    <property type="entry name" value="Vsr"/>
    <property type="match status" value="1"/>
</dbReference>
<evidence type="ECO:0000256" key="3">
    <source>
        <dbReference type="ARBA" id="ARBA00022763"/>
    </source>
</evidence>
<dbReference type="AlphaFoldDB" id="A0A5J5IN21"/>
<evidence type="ECO:0000313" key="8">
    <source>
        <dbReference type="Proteomes" id="UP000326903"/>
    </source>
</evidence>
<accession>A0A5J5IN21</accession>
<gene>
    <name evidence="7" type="primary">vsr</name>
    <name evidence="7" type="ORF">FW778_08970</name>
</gene>
<comment type="caution">
    <text evidence="7">The sequence shown here is derived from an EMBL/GenBank/DDBJ whole genome shotgun (WGS) entry which is preliminary data.</text>
</comment>
<dbReference type="SUPFAM" id="SSF52980">
    <property type="entry name" value="Restriction endonuclease-like"/>
    <property type="match status" value="1"/>
</dbReference>
<keyword evidence="1" id="KW-0540">Nuclease</keyword>
<dbReference type="CDD" id="cd00221">
    <property type="entry name" value="Vsr"/>
    <property type="match status" value="1"/>
</dbReference>
<keyword evidence="2 7" id="KW-0255">Endonuclease</keyword>
<dbReference type="GO" id="GO:0004519">
    <property type="term" value="F:endonuclease activity"/>
    <property type="evidence" value="ECO:0007669"/>
    <property type="project" value="UniProtKB-KW"/>
</dbReference>
<sequence length="147" mass="16911">MADVHSKEIRSKKTCSPWRMAAIKGKNTKPEMLVRKFLHAHGYRYRLHDKSLPGKPDIVLPKYRTVIFVHSCFWHGHNNCKYFVVPKTRNDWWLNKINGNIANDAKAVTALKKAGKLLVQGKALLNRQTPKEHLPHPGSYFNLCNLA</sequence>
<proteinExistence type="inferred from homology"/>
<organism evidence="7 8">
    <name type="scientific">Ginsengibacter hankyongi</name>
    <dbReference type="NCBI Taxonomy" id="2607284"/>
    <lineage>
        <taxon>Bacteria</taxon>
        <taxon>Pseudomonadati</taxon>
        <taxon>Bacteroidota</taxon>
        <taxon>Chitinophagia</taxon>
        <taxon>Chitinophagales</taxon>
        <taxon>Chitinophagaceae</taxon>
        <taxon>Ginsengibacter</taxon>
    </lineage>
</organism>
<evidence type="ECO:0000256" key="5">
    <source>
        <dbReference type="ARBA" id="ARBA00023204"/>
    </source>
</evidence>
<dbReference type="Gene3D" id="3.40.960.10">
    <property type="entry name" value="VSR Endonuclease"/>
    <property type="match status" value="1"/>
</dbReference>
<protein>
    <submittedName>
        <fullName evidence="7">DNA mismatch endonuclease Vsr</fullName>
    </submittedName>
</protein>
<dbReference type="NCBIfam" id="TIGR00632">
    <property type="entry name" value="vsr"/>
    <property type="match status" value="1"/>
</dbReference>
<evidence type="ECO:0000256" key="4">
    <source>
        <dbReference type="ARBA" id="ARBA00022801"/>
    </source>
</evidence>
<keyword evidence="5" id="KW-0234">DNA repair</keyword>
<keyword evidence="8" id="KW-1185">Reference proteome</keyword>
<dbReference type="InterPro" id="IPR011335">
    <property type="entry name" value="Restrct_endonuc-II-like"/>
</dbReference>
<evidence type="ECO:0000313" key="7">
    <source>
        <dbReference type="EMBL" id="KAA9042131.1"/>
    </source>
</evidence>
<dbReference type="GO" id="GO:0016787">
    <property type="term" value="F:hydrolase activity"/>
    <property type="evidence" value="ECO:0007669"/>
    <property type="project" value="UniProtKB-KW"/>
</dbReference>
<dbReference type="EMBL" id="VYQF01000001">
    <property type="protein sequence ID" value="KAA9042131.1"/>
    <property type="molecule type" value="Genomic_DNA"/>
</dbReference>
<dbReference type="GO" id="GO:0006298">
    <property type="term" value="P:mismatch repair"/>
    <property type="evidence" value="ECO:0007669"/>
    <property type="project" value="InterPro"/>
</dbReference>
<keyword evidence="3" id="KW-0227">DNA damage</keyword>
<dbReference type="Proteomes" id="UP000326903">
    <property type="component" value="Unassembled WGS sequence"/>
</dbReference>
<name>A0A5J5IN21_9BACT</name>
<reference evidence="7 8" key="1">
    <citation type="submission" date="2019-09" db="EMBL/GenBank/DDBJ databases">
        <title>Draft genome sequence of Ginsengibacter sp. BR5-29.</title>
        <authorList>
            <person name="Im W.-T."/>
        </authorList>
    </citation>
    <scope>NUCLEOTIDE SEQUENCE [LARGE SCALE GENOMIC DNA]</scope>
    <source>
        <strain evidence="7 8">BR5-29</strain>
    </source>
</reference>
<comment type="similarity">
    <text evidence="6">Belongs to the Vsr family.</text>
</comment>
<keyword evidence="4" id="KW-0378">Hydrolase</keyword>
<dbReference type="InterPro" id="IPR004603">
    <property type="entry name" value="DNA_mismatch_endonuc_vsr"/>
</dbReference>